<evidence type="ECO:0000256" key="1">
    <source>
        <dbReference type="ARBA" id="ARBA00022801"/>
    </source>
</evidence>
<dbReference type="OrthoDB" id="9776731at2"/>
<evidence type="ECO:0000313" key="5">
    <source>
        <dbReference type="Proteomes" id="UP000179524"/>
    </source>
</evidence>
<dbReference type="SUPFAM" id="SSF55031">
    <property type="entry name" value="Bacterial exopeptidase dimerisation domain"/>
    <property type="match status" value="1"/>
</dbReference>
<feature type="binding site" evidence="2">
    <location>
        <position position="139"/>
    </location>
    <ligand>
        <name>Mn(2+)</name>
        <dbReference type="ChEBI" id="CHEBI:29035"/>
        <label>2</label>
    </ligand>
</feature>
<dbReference type="InterPro" id="IPR011650">
    <property type="entry name" value="Peptidase_M20_dimer"/>
</dbReference>
<comment type="cofactor">
    <cofactor evidence="2">
        <name>Mn(2+)</name>
        <dbReference type="ChEBI" id="CHEBI:29035"/>
    </cofactor>
    <text evidence="2">The Mn(2+) ion enhances activity.</text>
</comment>
<dbReference type="SUPFAM" id="SSF53187">
    <property type="entry name" value="Zn-dependent exopeptidases"/>
    <property type="match status" value="1"/>
</dbReference>
<feature type="binding site" evidence="2">
    <location>
        <position position="101"/>
    </location>
    <ligand>
        <name>Mn(2+)</name>
        <dbReference type="ChEBI" id="CHEBI:29035"/>
        <label>2</label>
    </ligand>
</feature>
<dbReference type="GO" id="GO:0019877">
    <property type="term" value="P:diaminopimelate biosynthetic process"/>
    <property type="evidence" value="ECO:0007669"/>
    <property type="project" value="UniProtKB-ARBA"/>
</dbReference>
<dbReference type="GO" id="GO:0046872">
    <property type="term" value="F:metal ion binding"/>
    <property type="evidence" value="ECO:0007669"/>
    <property type="project" value="UniProtKB-KW"/>
</dbReference>
<dbReference type="AlphaFoldDB" id="A0A1S2LWW9"/>
<dbReference type="InterPro" id="IPR036264">
    <property type="entry name" value="Bact_exopeptidase_dim_dom"/>
</dbReference>
<dbReference type="Proteomes" id="UP000179524">
    <property type="component" value="Unassembled WGS sequence"/>
</dbReference>
<evidence type="ECO:0000256" key="2">
    <source>
        <dbReference type="PIRSR" id="PIRSR005962-1"/>
    </source>
</evidence>
<dbReference type="Pfam" id="PF01546">
    <property type="entry name" value="Peptidase_M20"/>
    <property type="match status" value="1"/>
</dbReference>
<dbReference type="GO" id="GO:0050118">
    <property type="term" value="F:N-acetyldiaminopimelate deacetylase activity"/>
    <property type="evidence" value="ECO:0007669"/>
    <property type="project" value="UniProtKB-ARBA"/>
</dbReference>
<dbReference type="InterPro" id="IPR017439">
    <property type="entry name" value="Amidohydrolase"/>
</dbReference>
<keyword evidence="5" id="KW-1185">Reference proteome</keyword>
<gene>
    <name evidence="4" type="ORF">BKP37_04645</name>
</gene>
<dbReference type="Gene3D" id="3.30.70.360">
    <property type="match status" value="1"/>
</dbReference>
<reference evidence="4 5" key="1">
    <citation type="submission" date="2016-10" db="EMBL/GenBank/DDBJ databases">
        <title>Draft genome sequences of four alkaliphilic bacteria belonging to the Anaerobacillus genus.</title>
        <authorList>
            <person name="Bassil N.M."/>
            <person name="Lloyd J.R."/>
        </authorList>
    </citation>
    <scope>NUCLEOTIDE SEQUENCE [LARGE SCALE GENOMIC DNA]</scope>
    <source>
        <strain evidence="4 5">DSM 18345</strain>
    </source>
</reference>
<protein>
    <submittedName>
        <fullName evidence="4">Peptidase M20</fullName>
    </submittedName>
</protein>
<feature type="binding site" evidence="2">
    <location>
        <position position="168"/>
    </location>
    <ligand>
        <name>Mn(2+)</name>
        <dbReference type="ChEBI" id="CHEBI:29035"/>
        <label>2</label>
    </ligand>
</feature>
<feature type="binding site" evidence="2">
    <location>
        <position position="103"/>
    </location>
    <ligand>
        <name>Mn(2+)</name>
        <dbReference type="ChEBI" id="CHEBI:29035"/>
        <label>2</label>
    </ligand>
</feature>
<keyword evidence="2" id="KW-0464">Manganese</keyword>
<dbReference type="PANTHER" id="PTHR11014:SF63">
    <property type="entry name" value="METALLOPEPTIDASE, PUTATIVE (AFU_ORTHOLOGUE AFUA_6G09600)-RELATED"/>
    <property type="match status" value="1"/>
</dbReference>
<dbReference type="InterPro" id="IPR002933">
    <property type="entry name" value="Peptidase_M20"/>
</dbReference>
<organism evidence="4 5">
    <name type="scientific">Anaerobacillus alkalilacustris</name>
    <dbReference type="NCBI Taxonomy" id="393763"/>
    <lineage>
        <taxon>Bacteria</taxon>
        <taxon>Bacillati</taxon>
        <taxon>Bacillota</taxon>
        <taxon>Bacilli</taxon>
        <taxon>Bacillales</taxon>
        <taxon>Bacillaceae</taxon>
        <taxon>Anaerobacillus</taxon>
    </lineage>
</organism>
<keyword evidence="1" id="KW-0378">Hydrolase</keyword>
<dbReference type="RefSeq" id="WP_071308514.1">
    <property type="nucleotide sequence ID" value="NZ_MLQR01000003.1"/>
</dbReference>
<feature type="binding site" evidence="2">
    <location>
        <position position="361"/>
    </location>
    <ligand>
        <name>Mn(2+)</name>
        <dbReference type="ChEBI" id="CHEBI:29035"/>
        <label>2</label>
    </ligand>
</feature>
<evidence type="ECO:0000259" key="3">
    <source>
        <dbReference type="Pfam" id="PF07687"/>
    </source>
</evidence>
<evidence type="ECO:0000313" key="4">
    <source>
        <dbReference type="EMBL" id="OIJ16824.1"/>
    </source>
</evidence>
<keyword evidence="2" id="KW-0479">Metal-binding</keyword>
<sequence length="396" mass="43083">MNIATKAESLKQELINWRRHLHSNPELSFQEVKTSAYILEQLKAIGFTQFHTGIGGHGIVATISGKKGPVIGLRADMDALPIQEETGLEYASTNHGVMHACGHDAHSAMLLGAAKLLKEDADAGLLNGTVKLIFQPAEENTDEQGLTGAPHLLRSGVIDDVKAAIALHVCPWRKTGELQVNKGPSMANIDNFMLTIKGVGGHGGYPHQGKDPLWMASFVLQGIYSLTSRRVNPLDVAVISVGEIHGGTTANIIPNRVQIRGTIRSYKKEVRQQLIDELKIVASIVESLGGSYELKIEHGEPALYNDEKITEVVKRTAKILYPSINILEEPFGLGGEDFSFIAEKIPSMMFFLGCGLRGELHSPYFQLDEDALPVGTALLTKCAQNLLLYIGGEQHL</sequence>
<dbReference type="FunFam" id="3.30.70.360:FF:000001">
    <property type="entry name" value="N-acetyldiaminopimelate deacetylase"/>
    <property type="match status" value="1"/>
</dbReference>
<comment type="caution">
    <text evidence="4">The sequence shown here is derived from an EMBL/GenBank/DDBJ whole genome shotgun (WGS) entry which is preliminary data.</text>
</comment>
<name>A0A1S2LWW9_9BACI</name>
<dbReference type="PANTHER" id="PTHR11014">
    <property type="entry name" value="PEPTIDASE M20 FAMILY MEMBER"/>
    <property type="match status" value="1"/>
</dbReference>
<dbReference type="Gene3D" id="3.40.630.10">
    <property type="entry name" value="Zn peptidases"/>
    <property type="match status" value="1"/>
</dbReference>
<accession>A0A1S2LWW9</accession>
<feature type="domain" description="Peptidase M20 dimerisation" evidence="3">
    <location>
        <begin position="189"/>
        <end position="279"/>
    </location>
</feature>
<dbReference type="Pfam" id="PF07687">
    <property type="entry name" value="M20_dimer"/>
    <property type="match status" value="1"/>
</dbReference>
<proteinExistence type="predicted"/>
<dbReference type="NCBIfam" id="TIGR01891">
    <property type="entry name" value="amidohydrolases"/>
    <property type="match status" value="1"/>
</dbReference>
<dbReference type="EMBL" id="MLQR01000003">
    <property type="protein sequence ID" value="OIJ16824.1"/>
    <property type="molecule type" value="Genomic_DNA"/>
</dbReference>
<dbReference type="PIRSF" id="PIRSF005962">
    <property type="entry name" value="Pept_M20D_amidohydro"/>
    <property type="match status" value="1"/>
</dbReference>